<evidence type="ECO:0000256" key="6">
    <source>
        <dbReference type="ARBA" id="ARBA00070228"/>
    </source>
</evidence>
<evidence type="ECO:0000256" key="7">
    <source>
        <dbReference type="SAM" id="SignalP"/>
    </source>
</evidence>
<dbReference type="PATRIC" id="fig|1178515.4.peg.2730"/>
<evidence type="ECO:0000256" key="4">
    <source>
        <dbReference type="ARBA" id="ARBA00022729"/>
    </source>
</evidence>
<evidence type="ECO:0000313" key="9">
    <source>
        <dbReference type="EMBL" id="ANE47126.1"/>
    </source>
</evidence>
<dbReference type="Proteomes" id="UP000076927">
    <property type="component" value="Chromosome"/>
</dbReference>
<evidence type="ECO:0000259" key="8">
    <source>
        <dbReference type="SMART" id="SM00062"/>
    </source>
</evidence>
<evidence type="ECO:0000256" key="3">
    <source>
        <dbReference type="ARBA" id="ARBA00022448"/>
    </source>
</evidence>
<dbReference type="FunFam" id="3.40.190.10:FF:000050">
    <property type="entry name" value="Sulfonate ABC transporter substrate-binding protein"/>
    <property type="match status" value="1"/>
</dbReference>
<dbReference type="GO" id="GO:0042626">
    <property type="term" value="F:ATPase-coupled transmembrane transporter activity"/>
    <property type="evidence" value="ECO:0007669"/>
    <property type="project" value="InterPro"/>
</dbReference>
<evidence type="ECO:0000256" key="1">
    <source>
        <dbReference type="ARBA" id="ARBA00004418"/>
    </source>
</evidence>
<dbReference type="SUPFAM" id="SSF53850">
    <property type="entry name" value="Periplasmic binding protein-like II"/>
    <property type="match status" value="1"/>
</dbReference>
<evidence type="ECO:0000313" key="10">
    <source>
        <dbReference type="Proteomes" id="UP000076927"/>
    </source>
</evidence>
<comment type="function">
    <text evidence="5">Part of a binding-protein-dependent transport system for aliphatic sulfonates. Putative binding protein.</text>
</comment>
<feature type="signal peptide" evidence="7">
    <location>
        <begin position="1"/>
        <end position="26"/>
    </location>
</feature>
<dbReference type="OrthoDB" id="286202at2"/>
<dbReference type="InterPro" id="IPR001638">
    <property type="entry name" value="Solute-binding_3/MltF_N"/>
</dbReference>
<dbReference type="KEGG" id="pswu:SY83_13615"/>
<feature type="chain" id="PRO_5039098946" description="Putative aliphatic sulfonates-binding protein" evidence="7">
    <location>
        <begin position="27"/>
        <end position="350"/>
    </location>
</feature>
<keyword evidence="4 7" id="KW-0732">Signal</keyword>
<dbReference type="GO" id="GO:0042597">
    <property type="term" value="C:periplasmic space"/>
    <property type="evidence" value="ECO:0007669"/>
    <property type="project" value="UniProtKB-SubCell"/>
</dbReference>
<reference evidence="9 10" key="1">
    <citation type="submission" date="2015-01" db="EMBL/GenBank/DDBJ databases">
        <title>Paenibacillus swuensis/DY6/whole genome sequencing.</title>
        <authorList>
            <person name="Kim M.K."/>
            <person name="Srinivasan S."/>
            <person name="Lee J.-J."/>
        </authorList>
    </citation>
    <scope>NUCLEOTIDE SEQUENCE [LARGE SCALE GENOMIC DNA]</scope>
    <source>
        <strain evidence="9 10">DY6</strain>
    </source>
</reference>
<evidence type="ECO:0000256" key="2">
    <source>
        <dbReference type="ARBA" id="ARBA00010742"/>
    </source>
</evidence>
<dbReference type="RefSeq" id="WP_068607347.1">
    <property type="nucleotide sequence ID" value="NZ_CP011388.1"/>
</dbReference>
<sequence>MYINKRRTWLTSVSLSLVLAFVLVLTGCGNNNTSSSVAADADSKVSEDTSSNKPKEKITVNIGYQGVGLLNLQQEKGWLEEAFAKAGAEVKWSEFPSGPPHFEAIAADRLDFGLVGNGPVIAGQAGGVQFKEIAVLSDGKRGDSIIVHGDSGIKRISDLKGKKVAVAKGSSAYTFVYRAAVKDGLKPSDIDLIQLQPDEAQAAFASKAVDAWAIWEPYVSIAQQQGAVLLANGKQLDLASPSFAIVRTEFAKEHPELVKLFLSEYKKGLDWQQEHLDEAVELYAGLKKIEPALMKSIIEKQNPIVEPVSDAYLKAQQETADLLFDTGGIKKKIDVKEVVDNTFVQEALGK</sequence>
<comment type="similarity">
    <text evidence="2">Belongs to the bacterial solute-binding protein SsuA/TauA family.</text>
</comment>
<dbReference type="PANTHER" id="PTHR30024">
    <property type="entry name" value="ALIPHATIC SULFONATES-BINDING PROTEIN-RELATED"/>
    <property type="match status" value="1"/>
</dbReference>
<protein>
    <recommendedName>
        <fullName evidence="6">Putative aliphatic sulfonates-binding protein</fullName>
    </recommendedName>
</protein>
<gene>
    <name evidence="9" type="ORF">SY83_13615</name>
</gene>
<dbReference type="EMBL" id="CP011388">
    <property type="protein sequence ID" value="ANE47126.1"/>
    <property type="molecule type" value="Genomic_DNA"/>
</dbReference>
<dbReference type="AlphaFoldDB" id="A0A172TJI0"/>
<organism evidence="9 10">
    <name type="scientific">Paenibacillus swuensis</name>
    <dbReference type="NCBI Taxonomy" id="1178515"/>
    <lineage>
        <taxon>Bacteria</taxon>
        <taxon>Bacillati</taxon>
        <taxon>Bacillota</taxon>
        <taxon>Bacilli</taxon>
        <taxon>Bacillales</taxon>
        <taxon>Paenibacillaceae</taxon>
        <taxon>Paenibacillus</taxon>
    </lineage>
</organism>
<keyword evidence="10" id="KW-1185">Reference proteome</keyword>
<dbReference type="NCBIfam" id="TIGR01728">
    <property type="entry name" value="SsuA_fam"/>
    <property type="match status" value="1"/>
</dbReference>
<dbReference type="Gene3D" id="3.40.190.10">
    <property type="entry name" value="Periplasmic binding protein-like II"/>
    <property type="match status" value="2"/>
</dbReference>
<dbReference type="SMART" id="SM00062">
    <property type="entry name" value="PBPb"/>
    <property type="match status" value="1"/>
</dbReference>
<dbReference type="STRING" id="1178515.SY83_13615"/>
<dbReference type="GO" id="GO:0016020">
    <property type="term" value="C:membrane"/>
    <property type="evidence" value="ECO:0007669"/>
    <property type="project" value="InterPro"/>
</dbReference>
<name>A0A172TJI0_9BACL</name>
<dbReference type="Pfam" id="PF09084">
    <property type="entry name" value="NMT1"/>
    <property type="match status" value="1"/>
</dbReference>
<accession>A0A172TJI0</accession>
<proteinExistence type="inferred from homology"/>
<dbReference type="InterPro" id="IPR010067">
    <property type="entry name" value="ABC_SsuA_sub-bd"/>
</dbReference>
<dbReference type="InterPro" id="IPR015168">
    <property type="entry name" value="SsuA/THI5"/>
</dbReference>
<comment type="subcellular location">
    <subcellularLocation>
        <location evidence="1">Periplasm</location>
    </subcellularLocation>
</comment>
<evidence type="ECO:0000256" key="5">
    <source>
        <dbReference type="ARBA" id="ARBA00055538"/>
    </source>
</evidence>
<dbReference type="PROSITE" id="PS51257">
    <property type="entry name" value="PROKAR_LIPOPROTEIN"/>
    <property type="match status" value="1"/>
</dbReference>
<feature type="domain" description="Solute-binding protein family 3/N-terminal" evidence="8">
    <location>
        <begin position="59"/>
        <end position="279"/>
    </location>
</feature>
<dbReference type="PANTHER" id="PTHR30024:SF42">
    <property type="entry name" value="ALIPHATIC SULFONATES-BINDING PROTEIN-RELATED"/>
    <property type="match status" value="1"/>
</dbReference>
<keyword evidence="3" id="KW-0813">Transport</keyword>